<dbReference type="RefSeq" id="WP_237052672.1">
    <property type="nucleotide sequence ID" value="NZ_JAKJPO010000001.1"/>
</dbReference>
<evidence type="ECO:0000259" key="1">
    <source>
        <dbReference type="Pfam" id="PF07238"/>
    </source>
</evidence>
<evidence type="ECO:0000313" key="2">
    <source>
        <dbReference type="EMBL" id="MCF7220276.1"/>
    </source>
</evidence>
<accession>A0ABS9HMM6</accession>
<dbReference type="Pfam" id="PF07238">
    <property type="entry name" value="PilZ"/>
    <property type="match status" value="1"/>
</dbReference>
<dbReference type="Gene3D" id="2.40.10.220">
    <property type="entry name" value="predicted glycosyltransferase like domains"/>
    <property type="match status" value="1"/>
</dbReference>
<comment type="caution">
    <text evidence="2">The sequence shown here is derived from an EMBL/GenBank/DDBJ whole genome shotgun (WGS) entry which is preliminary data.</text>
</comment>
<organism evidence="2 3">
    <name type="scientific">Marilutibacter chinensis</name>
    <dbReference type="NCBI Taxonomy" id="2912247"/>
    <lineage>
        <taxon>Bacteria</taxon>
        <taxon>Pseudomonadati</taxon>
        <taxon>Pseudomonadota</taxon>
        <taxon>Gammaproteobacteria</taxon>
        <taxon>Lysobacterales</taxon>
        <taxon>Lysobacteraceae</taxon>
        <taxon>Marilutibacter</taxon>
    </lineage>
</organism>
<keyword evidence="3" id="KW-1185">Reference proteome</keyword>
<evidence type="ECO:0000313" key="3">
    <source>
        <dbReference type="Proteomes" id="UP001430796"/>
    </source>
</evidence>
<protein>
    <submittedName>
        <fullName evidence="2">PilZ domain-containing protein</fullName>
    </submittedName>
</protein>
<sequence>MIQPPGDERRFGGRRPFAERVMVVRGHDAWFAEALDLSENGCAIVRPEACDLLDEELVRLFFYDGLDKPAVVVPARVARAGDARIGFEYHGPQTVPPSRPAR</sequence>
<proteinExistence type="predicted"/>
<dbReference type="InterPro" id="IPR009875">
    <property type="entry name" value="PilZ_domain"/>
</dbReference>
<dbReference type="EMBL" id="JAKJPO010000001">
    <property type="protein sequence ID" value="MCF7220276.1"/>
    <property type="molecule type" value="Genomic_DNA"/>
</dbReference>
<reference evidence="2 3" key="3">
    <citation type="submission" date="2022-01" db="EMBL/GenBank/DDBJ databases">
        <authorList>
            <person name="Zhou L.Y."/>
        </authorList>
    </citation>
    <scope>NUCLEOTIDE SEQUENCE [LARGE SCALE GENOMIC DNA]</scope>
    <source>
        <strain evidence="2 3">TLK-CK17</strain>
    </source>
</reference>
<reference evidence="3" key="1">
    <citation type="submission" date="2022-01" db="EMBL/GenBank/DDBJ databases">
        <title>Lysobacter chinensis sp. nov., a bacterium isolated from cow dung compost.</title>
        <authorList>
            <person name="Zhou L.Y."/>
        </authorList>
    </citation>
    <scope>NUCLEOTIDE SEQUENCE [LARGE SCALE GENOMIC DNA]</scope>
    <source>
        <strain evidence="3">TLK-CK17</strain>
    </source>
</reference>
<feature type="domain" description="PilZ" evidence="1">
    <location>
        <begin position="9"/>
        <end position="92"/>
    </location>
</feature>
<gene>
    <name evidence="2" type="ORF">L3V18_00520</name>
</gene>
<name>A0ABS9HMM6_9GAMM</name>
<reference evidence="2 3" key="2">
    <citation type="submission" date="2022-01" db="EMBL/GenBank/DDBJ databases">
        <title>Lysobacter chinensis sp. nov., a bacterium isolated from cow dung compost.</title>
        <authorList>
            <person name="Liu Y."/>
        </authorList>
    </citation>
    <scope>NUCLEOTIDE SEQUENCE [LARGE SCALE GENOMIC DNA]</scope>
    <source>
        <strain evidence="2 3">TLK-CK17</strain>
    </source>
</reference>
<dbReference type="SUPFAM" id="SSF141371">
    <property type="entry name" value="PilZ domain-like"/>
    <property type="match status" value="1"/>
</dbReference>
<dbReference type="Proteomes" id="UP001430796">
    <property type="component" value="Unassembled WGS sequence"/>
</dbReference>